<feature type="compositionally biased region" description="Basic and acidic residues" evidence="1">
    <location>
        <begin position="438"/>
        <end position="453"/>
    </location>
</feature>
<dbReference type="InterPro" id="IPR001623">
    <property type="entry name" value="DnaJ_domain"/>
</dbReference>
<dbReference type="SUPFAM" id="SSF46565">
    <property type="entry name" value="Chaperone J-domain"/>
    <property type="match status" value="1"/>
</dbReference>
<dbReference type="InterPro" id="IPR054076">
    <property type="entry name" value="ZUO1-like_ZHD"/>
</dbReference>
<protein>
    <submittedName>
        <fullName evidence="3">DnaJ-like subfamily C member 2</fullName>
    </submittedName>
</protein>
<evidence type="ECO:0000313" key="3">
    <source>
        <dbReference type="EMBL" id="OLP79372.1"/>
    </source>
</evidence>
<dbReference type="InterPro" id="IPR036869">
    <property type="entry name" value="J_dom_sf"/>
</dbReference>
<name>A0A1Q9C8V3_SYMMI</name>
<evidence type="ECO:0000313" key="4">
    <source>
        <dbReference type="Proteomes" id="UP000186817"/>
    </source>
</evidence>
<dbReference type="EMBL" id="LSRX01001492">
    <property type="protein sequence ID" value="OLP79372.1"/>
    <property type="molecule type" value="Genomic_DNA"/>
</dbReference>
<dbReference type="OMA" id="NAKWSER"/>
<dbReference type="CDD" id="cd06257">
    <property type="entry name" value="DnaJ"/>
    <property type="match status" value="1"/>
</dbReference>
<accession>A0A1Q9C8V3</accession>
<evidence type="ECO:0000259" key="2">
    <source>
        <dbReference type="PROSITE" id="PS50076"/>
    </source>
</evidence>
<dbReference type="Pfam" id="PF21884">
    <property type="entry name" value="ZUO1-like_ZHD"/>
    <property type="match status" value="1"/>
</dbReference>
<dbReference type="PANTHER" id="PTHR43999">
    <property type="entry name" value="DNAJ HOMOLOG SUBFAMILY C MEMBER 2"/>
    <property type="match status" value="1"/>
</dbReference>
<dbReference type="AlphaFoldDB" id="A0A1Q9C8V3"/>
<proteinExistence type="predicted"/>
<feature type="region of interest" description="Disordered" evidence="1">
    <location>
        <begin position="408"/>
        <end position="458"/>
    </location>
</feature>
<dbReference type="OrthoDB" id="1690618at2759"/>
<dbReference type="Proteomes" id="UP000186817">
    <property type="component" value="Unassembled WGS sequence"/>
</dbReference>
<gene>
    <name evidence="3" type="primary">Dnajc2</name>
    <name evidence="3" type="ORF">AK812_SmicGene40345</name>
</gene>
<dbReference type="InterPro" id="IPR044634">
    <property type="entry name" value="Zuotin/DnaJC2"/>
</dbReference>
<feature type="compositionally biased region" description="Polar residues" evidence="1">
    <location>
        <begin position="163"/>
        <end position="177"/>
    </location>
</feature>
<reference evidence="3 4" key="1">
    <citation type="submission" date="2016-02" db="EMBL/GenBank/DDBJ databases">
        <title>Genome analysis of coral dinoflagellate symbionts highlights evolutionary adaptations to a symbiotic lifestyle.</title>
        <authorList>
            <person name="Aranda M."/>
            <person name="Li Y."/>
            <person name="Liew Y.J."/>
            <person name="Baumgarten S."/>
            <person name="Simakov O."/>
            <person name="Wilson M."/>
            <person name="Piel J."/>
            <person name="Ashoor H."/>
            <person name="Bougouffa S."/>
            <person name="Bajic V.B."/>
            <person name="Ryu T."/>
            <person name="Ravasi T."/>
            <person name="Bayer T."/>
            <person name="Micklem G."/>
            <person name="Kim H."/>
            <person name="Bhak J."/>
            <person name="Lajeunesse T.C."/>
            <person name="Voolstra C.R."/>
        </authorList>
    </citation>
    <scope>NUCLEOTIDE SEQUENCE [LARGE SCALE GENOMIC DNA]</scope>
    <source>
        <strain evidence="3 4">CCMP2467</strain>
    </source>
</reference>
<comment type="caution">
    <text evidence="3">The sequence shown here is derived from an EMBL/GenBank/DDBJ whole genome shotgun (WGS) entry which is preliminary data.</text>
</comment>
<dbReference type="Pfam" id="PF00226">
    <property type="entry name" value="DnaJ"/>
    <property type="match status" value="1"/>
</dbReference>
<dbReference type="SMART" id="SM00271">
    <property type="entry name" value="DnaJ"/>
    <property type="match status" value="1"/>
</dbReference>
<organism evidence="3 4">
    <name type="scientific">Symbiodinium microadriaticum</name>
    <name type="common">Dinoflagellate</name>
    <name type="synonym">Zooxanthella microadriatica</name>
    <dbReference type="NCBI Taxonomy" id="2951"/>
    <lineage>
        <taxon>Eukaryota</taxon>
        <taxon>Sar</taxon>
        <taxon>Alveolata</taxon>
        <taxon>Dinophyceae</taxon>
        <taxon>Suessiales</taxon>
        <taxon>Symbiodiniaceae</taxon>
        <taxon>Symbiodinium</taxon>
    </lineage>
</organism>
<dbReference type="PANTHER" id="PTHR43999:SF3">
    <property type="entry name" value="TRANSCRIPTION FACTOR MAMYB"/>
    <property type="match status" value="1"/>
</dbReference>
<dbReference type="GO" id="GO:0051083">
    <property type="term" value="P:'de novo' cotranslational protein folding"/>
    <property type="evidence" value="ECO:0007669"/>
    <property type="project" value="InterPro"/>
</dbReference>
<feature type="region of interest" description="Disordered" evidence="1">
    <location>
        <begin position="142"/>
        <end position="183"/>
    </location>
</feature>
<evidence type="ECO:0000256" key="1">
    <source>
        <dbReference type="SAM" id="MobiDB-lite"/>
    </source>
</evidence>
<keyword evidence="4" id="KW-1185">Reference proteome</keyword>
<dbReference type="GO" id="GO:0005829">
    <property type="term" value="C:cytosol"/>
    <property type="evidence" value="ECO:0007669"/>
    <property type="project" value="TreeGrafter"/>
</dbReference>
<dbReference type="GO" id="GO:0006450">
    <property type="term" value="P:regulation of translational fidelity"/>
    <property type="evidence" value="ECO:0007669"/>
    <property type="project" value="InterPro"/>
</dbReference>
<feature type="domain" description="J" evidence="2">
    <location>
        <begin position="214"/>
        <end position="280"/>
    </location>
</feature>
<dbReference type="PROSITE" id="PS50076">
    <property type="entry name" value="DNAJ_2"/>
    <property type="match status" value="1"/>
</dbReference>
<dbReference type="Gene3D" id="1.10.287.110">
    <property type="entry name" value="DnaJ domain"/>
    <property type="match status" value="1"/>
</dbReference>
<dbReference type="GO" id="GO:0030544">
    <property type="term" value="F:Hsp70 protein binding"/>
    <property type="evidence" value="ECO:0007669"/>
    <property type="project" value="InterPro"/>
</dbReference>
<sequence>MDVLLFDRARIGQIARFVEYQVCQQCHRANGVVALTGWTCTVKSKSQRPGGAAKEDCADLADAVERKARRQASKAAQRLLVGFETWLEEICRSLQKMLAAPLDGGLQDTILCAPAAPRRRRVECAGKAFLEAFERPSPHFAAATAQAEQAEAEPKRDGRKVSKATQESNSLMPSRKQNAARRKPYLQRCAERAERRSKLLPNKVQLAKRLRGVELYTLLGVEVSEEVFPAEEAVREAYKKMVLIHHPDKNASKSLAFQLIQEAYEYISDRDNKQVYDSTLPFNDNLPTQEDVSRCGFFQALAPAFRRNAKWSERRPVPDLGGPHTPLESVHAFYNWWYHFESWRDVGPRYLEKHGLQLEDLQCCSREERRARQKQNEQIRKQFDAHERLRIMRLVDLAWQNDPRIEWEKAQGKPTSTQPKKIRSPTRQKVAVDPQAPWEKEAEELRRQREEAKKKAKSRRQTLRKLVESLGLLVSGVELERYSLKVEGDAEELEDLAFEVERLAALPAEDVLEELTETDEDEAKKPKAQQEEAANCIPVKNQLPVCLRDWLALTTY</sequence>
<dbReference type="GO" id="GO:0043022">
    <property type="term" value="F:ribosome binding"/>
    <property type="evidence" value="ECO:0007669"/>
    <property type="project" value="InterPro"/>
</dbReference>